<organism evidence="9 10">
    <name type="scientific">Cohnella cellulosilytica</name>
    <dbReference type="NCBI Taxonomy" id="986710"/>
    <lineage>
        <taxon>Bacteria</taxon>
        <taxon>Bacillati</taxon>
        <taxon>Bacillota</taxon>
        <taxon>Bacilli</taxon>
        <taxon>Bacillales</taxon>
        <taxon>Paenibacillaceae</taxon>
        <taxon>Cohnella</taxon>
    </lineage>
</organism>
<keyword evidence="5 7" id="KW-1133">Transmembrane helix</keyword>
<keyword evidence="3" id="KW-1003">Cell membrane</keyword>
<comment type="similarity">
    <text evidence="7">Belongs to the binding-protein-dependent transport system permease family.</text>
</comment>
<evidence type="ECO:0000259" key="8">
    <source>
        <dbReference type="PROSITE" id="PS50928"/>
    </source>
</evidence>
<evidence type="ECO:0000313" key="9">
    <source>
        <dbReference type="EMBL" id="MFC7150714.1"/>
    </source>
</evidence>
<dbReference type="Pfam" id="PF00528">
    <property type="entry name" value="BPD_transp_1"/>
    <property type="match status" value="1"/>
</dbReference>
<feature type="transmembrane region" description="Helical" evidence="7">
    <location>
        <begin position="209"/>
        <end position="231"/>
    </location>
</feature>
<feature type="transmembrane region" description="Helical" evidence="7">
    <location>
        <begin position="122"/>
        <end position="143"/>
    </location>
</feature>
<dbReference type="PANTHER" id="PTHR43227">
    <property type="entry name" value="BLL4140 PROTEIN"/>
    <property type="match status" value="1"/>
</dbReference>
<evidence type="ECO:0000256" key="6">
    <source>
        <dbReference type="ARBA" id="ARBA00023136"/>
    </source>
</evidence>
<comment type="subcellular location">
    <subcellularLocation>
        <location evidence="1 7">Cell membrane</location>
        <topology evidence="1 7">Multi-pass membrane protein</topology>
    </subcellularLocation>
</comment>
<keyword evidence="2 7" id="KW-0813">Transport</keyword>
<dbReference type="EMBL" id="JBHTAI010000012">
    <property type="protein sequence ID" value="MFC7150714.1"/>
    <property type="molecule type" value="Genomic_DNA"/>
</dbReference>
<dbReference type="PROSITE" id="PS50928">
    <property type="entry name" value="ABC_TM1"/>
    <property type="match status" value="1"/>
</dbReference>
<dbReference type="RefSeq" id="WP_378053392.1">
    <property type="nucleotide sequence ID" value="NZ_JBHMDN010000073.1"/>
</dbReference>
<accession>A0ABW2FF02</accession>
<dbReference type="PANTHER" id="PTHR43227:SF11">
    <property type="entry name" value="BLL4140 PROTEIN"/>
    <property type="match status" value="1"/>
</dbReference>
<dbReference type="CDD" id="cd06261">
    <property type="entry name" value="TM_PBP2"/>
    <property type="match status" value="1"/>
</dbReference>
<feature type="transmembrane region" description="Helical" evidence="7">
    <location>
        <begin position="252"/>
        <end position="270"/>
    </location>
</feature>
<proteinExistence type="inferred from homology"/>
<keyword evidence="6 7" id="KW-0472">Membrane</keyword>
<keyword evidence="10" id="KW-1185">Reference proteome</keyword>
<dbReference type="InterPro" id="IPR000515">
    <property type="entry name" value="MetI-like"/>
</dbReference>
<evidence type="ECO:0000256" key="4">
    <source>
        <dbReference type="ARBA" id="ARBA00022692"/>
    </source>
</evidence>
<dbReference type="InterPro" id="IPR035906">
    <property type="entry name" value="MetI-like_sf"/>
</dbReference>
<dbReference type="Proteomes" id="UP001596378">
    <property type="component" value="Unassembled WGS sequence"/>
</dbReference>
<evidence type="ECO:0000256" key="1">
    <source>
        <dbReference type="ARBA" id="ARBA00004651"/>
    </source>
</evidence>
<feature type="transmembrane region" description="Helical" evidence="7">
    <location>
        <begin position="314"/>
        <end position="333"/>
    </location>
</feature>
<evidence type="ECO:0000256" key="7">
    <source>
        <dbReference type="RuleBase" id="RU363032"/>
    </source>
</evidence>
<sequence>MKQRKMEIADGLATLNKALPSGAAAESAPLQGAEANLTVAITTARRRGLGKELRRDWFLYAILVPFLAWYVLFVFKPMYGLQIAFKDYSVFQGIVGSPWAGLDHFEAFLQSDYFLRVLKNTLLISLYSLVFAFPAPIILALLLNEVKSAGFKKTVQTVTYLPHFISIVVVCGIVANLLAPGNGIVNILLEKLGMDKIYFLAVPEYFRTIFISMGIWQEMGFSAIIYIAALSGVNSDLYEAAVVDGANKWKRVLHVTLPGIMPTIMIMLILKVGNLLEVGYEAIILLYQPVTYETADVISTYVYREGIMNGRYDMATAVGLFNSVVGLLLIAVANRLSKKYAGNGLW</sequence>
<keyword evidence="4 7" id="KW-0812">Transmembrane</keyword>
<feature type="domain" description="ABC transmembrane type-1" evidence="8">
    <location>
        <begin position="118"/>
        <end position="333"/>
    </location>
</feature>
<dbReference type="SUPFAM" id="SSF161098">
    <property type="entry name" value="MetI-like"/>
    <property type="match status" value="1"/>
</dbReference>
<evidence type="ECO:0000256" key="2">
    <source>
        <dbReference type="ARBA" id="ARBA00022448"/>
    </source>
</evidence>
<reference evidence="10" key="1">
    <citation type="journal article" date="2019" name="Int. J. Syst. Evol. Microbiol.">
        <title>The Global Catalogue of Microorganisms (GCM) 10K type strain sequencing project: providing services to taxonomists for standard genome sequencing and annotation.</title>
        <authorList>
            <consortium name="The Broad Institute Genomics Platform"/>
            <consortium name="The Broad Institute Genome Sequencing Center for Infectious Disease"/>
            <person name="Wu L."/>
            <person name="Ma J."/>
        </authorList>
    </citation>
    <scope>NUCLEOTIDE SEQUENCE [LARGE SCALE GENOMIC DNA]</scope>
    <source>
        <strain evidence="10">KCTC 12907</strain>
    </source>
</reference>
<feature type="transmembrane region" description="Helical" evidence="7">
    <location>
        <begin position="57"/>
        <end position="75"/>
    </location>
</feature>
<name>A0ABW2FF02_9BACL</name>
<dbReference type="Gene3D" id="1.10.3720.10">
    <property type="entry name" value="MetI-like"/>
    <property type="match status" value="1"/>
</dbReference>
<evidence type="ECO:0000313" key="10">
    <source>
        <dbReference type="Proteomes" id="UP001596378"/>
    </source>
</evidence>
<evidence type="ECO:0000256" key="5">
    <source>
        <dbReference type="ARBA" id="ARBA00022989"/>
    </source>
</evidence>
<gene>
    <name evidence="9" type="ORF">ACFQMJ_19455</name>
</gene>
<comment type="caution">
    <text evidence="9">The sequence shown here is derived from an EMBL/GenBank/DDBJ whole genome shotgun (WGS) entry which is preliminary data.</text>
</comment>
<evidence type="ECO:0000256" key="3">
    <source>
        <dbReference type="ARBA" id="ARBA00022475"/>
    </source>
</evidence>
<feature type="transmembrane region" description="Helical" evidence="7">
    <location>
        <begin position="164"/>
        <end position="189"/>
    </location>
</feature>
<dbReference type="InterPro" id="IPR050809">
    <property type="entry name" value="UgpAE/MalFG_permease"/>
</dbReference>
<protein>
    <submittedName>
        <fullName evidence="9">ABC transporter permease</fullName>
    </submittedName>
</protein>